<accession>A0A2T0KE38</accession>
<comment type="caution">
    <text evidence="2">The sequence shown here is derived from an EMBL/GenBank/DDBJ whole genome shotgun (WGS) entry which is preliminary data.</text>
</comment>
<dbReference type="AlphaFoldDB" id="A0A2T0KE38"/>
<protein>
    <submittedName>
        <fullName evidence="2">Uncharacterized protein</fullName>
    </submittedName>
</protein>
<keyword evidence="3" id="KW-1185">Reference proteome</keyword>
<evidence type="ECO:0000313" key="3">
    <source>
        <dbReference type="Proteomes" id="UP000239415"/>
    </source>
</evidence>
<organism evidence="2 3">
    <name type="scientific">Actinoplanes italicus</name>
    <dbReference type="NCBI Taxonomy" id="113567"/>
    <lineage>
        <taxon>Bacteria</taxon>
        <taxon>Bacillati</taxon>
        <taxon>Actinomycetota</taxon>
        <taxon>Actinomycetes</taxon>
        <taxon>Micromonosporales</taxon>
        <taxon>Micromonosporaceae</taxon>
        <taxon>Actinoplanes</taxon>
    </lineage>
</organism>
<name>A0A2T0KE38_9ACTN</name>
<dbReference type="EMBL" id="PVMZ01000006">
    <property type="protein sequence ID" value="PRX21540.1"/>
    <property type="molecule type" value="Genomic_DNA"/>
</dbReference>
<feature type="compositionally biased region" description="Pro residues" evidence="1">
    <location>
        <begin position="56"/>
        <end position="69"/>
    </location>
</feature>
<evidence type="ECO:0000256" key="1">
    <source>
        <dbReference type="SAM" id="MobiDB-lite"/>
    </source>
</evidence>
<proteinExistence type="predicted"/>
<dbReference type="Gene3D" id="3.40.1000.10">
    <property type="entry name" value="Mog1/PsbP, alpha/beta/alpha sandwich"/>
    <property type="match status" value="1"/>
</dbReference>
<feature type="compositionally biased region" description="Low complexity" evidence="1">
    <location>
        <begin position="70"/>
        <end position="100"/>
    </location>
</feature>
<evidence type="ECO:0000313" key="2">
    <source>
        <dbReference type="EMBL" id="PRX21540.1"/>
    </source>
</evidence>
<reference evidence="2 3" key="1">
    <citation type="submission" date="2018-03" db="EMBL/GenBank/DDBJ databases">
        <title>Genomic Encyclopedia of Archaeal and Bacterial Type Strains, Phase II (KMG-II): from individual species to whole genera.</title>
        <authorList>
            <person name="Goeker M."/>
        </authorList>
    </citation>
    <scope>NUCLEOTIDE SEQUENCE [LARGE SCALE GENOMIC DNA]</scope>
    <source>
        <strain evidence="2 3">DSM 43146</strain>
    </source>
</reference>
<dbReference type="Proteomes" id="UP000239415">
    <property type="component" value="Unassembled WGS sequence"/>
</dbReference>
<gene>
    <name evidence="2" type="ORF">CLV67_106320</name>
</gene>
<feature type="compositionally biased region" description="Low complexity" evidence="1">
    <location>
        <begin position="32"/>
        <end position="48"/>
    </location>
</feature>
<sequence>MTGLVVLLLGGSLVAGYVAELTGARPQVFLPSPLSSTSSSMPAQPSGQQPGGTAPGPVPTSPPLVPVVPGPTTGLPVSPSALAVSPSGPELSPSGSALSGTAPATEPVTPDGRTFSPLACETSPAESLPFTPLPGSARGVNGWKLQAGWSYFTDGSGFHIAVPDGWTHERIGSTHCFRSPRSTRVMTVDTGRDPADDPLTASRAAERRLAASGDLSEYELIGLASVPLLNRAADWEYRYQTSAGAARHTVVRWFLTGRKAYVLGWSTPEKTWKSDLSRIQMIRSTFYSSAPR</sequence>
<feature type="region of interest" description="Disordered" evidence="1">
    <location>
        <begin position="32"/>
        <end position="136"/>
    </location>
</feature>